<name>A0A0E9UE30_ANGAN</name>
<organism evidence="1">
    <name type="scientific">Anguilla anguilla</name>
    <name type="common">European freshwater eel</name>
    <name type="synonym">Muraena anguilla</name>
    <dbReference type="NCBI Taxonomy" id="7936"/>
    <lineage>
        <taxon>Eukaryota</taxon>
        <taxon>Metazoa</taxon>
        <taxon>Chordata</taxon>
        <taxon>Craniata</taxon>
        <taxon>Vertebrata</taxon>
        <taxon>Euteleostomi</taxon>
        <taxon>Actinopterygii</taxon>
        <taxon>Neopterygii</taxon>
        <taxon>Teleostei</taxon>
        <taxon>Anguilliformes</taxon>
        <taxon>Anguillidae</taxon>
        <taxon>Anguilla</taxon>
    </lineage>
</organism>
<sequence length="54" mass="6319">MWNMTLRATLTIFSSLCLEQKNAKTHLQMYSAHIQRSETENLVHYLHQTSAILD</sequence>
<dbReference type="AlphaFoldDB" id="A0A0E9UE30"/>
<reference evidence="1" key="2">
    <citation type="journal article" date="2015" name="Fish Shellfish Immunol.">
        <title>Early steps in the European eel (Anguilla anguilla)-Vibrio vulnificus interaction in the gills: Role of the RtxA13 toxin.</title>
        <authorList>
            <person name="Callol A."/>
            <person name="Pajuelo D."/>
            <person name="Ebbesson L."/>
            <person name="Teles M."/>
            <person name="MacKenzie S."/>
            <person name="Amaro C."/>
        </authorList>
    </citation>
    <scope>NUCLEOTIDE SEQUENCE</scope>
</reference>
<evidence type="ECO:0000313" key="1">
    <source>
        <dbReference type="EMBL" id="JAH63470.1"/>
    </source>
</evidence>
<dbReference type="EMBL" id="GBXM01045107">
    <property type="protein sequence ID" value="JAH63470.1"/>
    <property type="molecule type" value="Transcribed_RNA"/>
</dbReference>
<proteinExistence type="predicted"/>
<protein>
    <submittedName>
        <fullName evidence="1">Uncharacterized protein</fullName>
    </submittedName>
</protein>
<accession>A0A0E9UE30</accession>
<reference evidence="1" key="1">
    <citation type="submission" date="2014-11" db="EMBL/GenBank/DDBJ databases">
        <authorList>
            <person name="Amaro Gonzalez C."/>
        </authorList>
    </citation>
    <scope>NUCLEOTIDE SEQUENCE</scope>
</reference>